<dbReference type="InParanoid" id="A0A1Y1YGW4"/>
<evidence type="ECO:0000256" key="1">
    <source>
        <dbReference type="SAM" id="MobiDB-lite"/>
    </source>
</evidence>
<reference evidence="2 3" key="1">
    <citation type="submission" date="2016-07" db="EMBL/GenBank/DDBJ databases">
        <title>Pervasive Adenine N6-methylation of Active Genes in Fungi.</title>
        <authorList>
            <consortium name="DOE Joint Genome Institute"/>
            <person name="Mondo S.J."/>
            <person name="Dannebaum R.O."/>
            <person name="Kuo R.C."/>
            <person name="Labutti K."/>
            <person name="Haridas S."/>
            <person name="Kuo A."/>
            <person name="Salamov A."/>
            <person name="Ahrendt S.R."/>
            <person name="Lipzen A."/>
            <person name="Sullivan W."/>
            <person name="Andreopoulos W.B."/>
            <person name="Clum A."/>
            <person name="Lindquist E."/>
            <person name="Daum C."/>
            <person name="Ramamoorthy G.K."/>
            <person name="Gryganskyi A."/>
            <person name="Culley D."/>
            <person name="Magnuson J.K."/>
            <person name="James T.Y."/>
            <person name="O'Malley M.A."/>
            <person name="Stajich J.E."/>
            <person name="Spatafora J.W."/>
            <person name="Visel A."/>
            <person name="Grigoriev I.V."/>
        </authorList>
    </citation>
    <scope>NUCLEOTIDE SEQUENCE [LARGE SCALE GENOMIC DNA]</scope>
    <source>
        <strain evidence="2 3">CBS 931.73</strain>
    </source>
</reference>
<evidence type="ECO:0000313" key="2">
    <source>
        <dbReference type="EMBL" id="ORX97219.1"/>
    </source>
</evidence>
<organism evidence="2 3">
    <name type="scientific">Basidiobolus meristosporus CBS 931.73</name>
    <dbReference type="NCBI Taxonomy" id="1314790"/>
    <lineage>
        <taxon>Eukaryota</taxon>
        <taxon>Fungi</taxon>
        <taxon>Fungi incertae sedis</taxon>
        <taxon>Zoopagomycota</taxon>
        <taxon>Entomophthoromycotina</taxon>
        <taxon>Basidiobolomycetes</taxon>
        <taxon>Basidiobolales</taxon>
        <taxon>Basidiobolaceae</taxon>
        <taxon>Basidiobolus</taxon>
    </lineage>
</organism>
<keyword evidence="3" id="KW-1185">Reference proteome</keyword>
<feature type="compositionally biased region" description="Low complexity" evidence="1">
    <location>
        <begin position="158"/>
        <end position="172"/>
    </location>
</feature>
<evidence type="ECO:0000313" key="3">
    <source>
        <dbReference type="Proteomes" id="UP000193498"/>
    </source>
</evidence>
<feature type="region of interest" description="Disordered" evidence="1">
    <location>
        <begin position="1"/>
        <end position="20"/>
    </location>
</feature>
<sequence>MNYTQQEQGLIVHPSDSLPTNPGHPYFEMRDVDSVGAQIRQQLTNFHATIASHIAVEMRSLHDRIGAIEGKLDELMTNDSRTLQMRLSDIENKLSEITYSQPPKNSTGSVGNGPASSGIINDGGIVTSGSDSNLLIGIPQTPASQTRLGVNVSRLNQTPTPLTPSTTGTNSSEQSPASLAQSGMMMPIVAHSGRESLVSQLPSEESAKVKVLLRQFAGKAMTYIEQNAPAYVNVNNHVGAITTMKRFDIYDSAIWDQFVETNFPHISKPDLKDELVKIVSVKVKNTKARYKKRASNSQHSQLNQQLQLTDPMSESEASPSPKRLCSTPTGLNDNELLVQQPVQIPQSHIHTLQQTSNQQRTPGLSTQLHTHQQLQRQTIQQFQLQQHQLRQQQMQQLQHQLPHVNGDGADQTLSNLGIHQHSHAQESGLNDGTFLLPV</sequence>
<gene>
    <name evidence="2" type="ORF">K493DRAFT_15674</name>
</gene>
<protein>
    <submittedName>
        <fullName evidence="2">Uncharacterized protein</fullName>
    </submittedName>
</protein>
<comment type="caution">
    <text evidence="2">The sequence shown here is derived from an EMBL/GenBank/DDBJ whole genome shotgun (WGS) entry which is preliminary data.</text>
</comment>
<dbReference type="AlphaFoldDB" id="A0A1Y1YGW4"/>
<feature type="compositionally biased region" description="Low complexity" evidence="1">
    <location>
        <begin position="295"/>
        <end position="308"/>
    </location>
</feature>
<feature type="region of interest" description="Disordered" evidence="1">
    <location>
        <begin position="155"/>
        <end position="179"/>
    </location>
</feature>
<name>A0A1Y1YGW4_9FUNG</name>
<feature type="region of interest" description="Disordered" evidence="1">
    <location>
        <begin position="288"/>
        <end position="329"/>
    </location>
</feature>
<proteinExistence type="predicted"/>
<dbReference type="EMBL" id="MCFE01000137">
    <property type="protein sequence ID" value="ORX97219.1"/>
    <property type="molecule type" value="Genomic_DNA"/>
</dbReference>
<accession>A0A1Y1YGW4</accession>
<dbReference type="Proteomes" id="UP000193498">
    <property type="component" value="Unassembled WGS sequence"/>
</dbReference>